<keyword evidence="3" id="KW-1185">Reference proteome</keyword>
<evidence type="ECO:0000313" key="2">
    <source>
        <dbReference type="EMBL" id="MFD1428983.1"/>
    </source>
</evidence>
<name>A0ABW4CEJ9_9LACO</name>
<evidence type="ECO:0000256" key="1">
    <source>
        <dbReference type="SAM" id="MobiDB-lite"/>
    </source>
</evidence>
<reference evidence="3" key="1">
    <citation type="journal article" date="2019" name="Int. J. Syst. Evol. Microbiol.">
        <title>The Global Catalogue of Microorganisms (GCM) 10K type strain sequencing project: providing services to taxonomists for standard genome sequencing and annotation.</title>
        <authorList>
            <consortium name="The Broad Institute Genomics Platform"/>
            <consortium name="The Broad Institute Genome Sequencing Center for Infectious Disease"/>
            <person name="Wu L."/>
            <person name="Ma J."/>
        </authorList>
    </citation>
    <scope>NUCLEOTIDE SEQUENCE [LARGE SCALE GENOMIC DNA]</scope>
    <source>
        <strain evidence="3">CCM 8980</strain>
    </source>
</reference>
<dbReference type="EMBL" id="JBHTOC010000002">
    <property type="protein sequence ID" value="MFD1428983.1"/>
    <property type="molecule type" value="Genomic_DNA"/>
</dbReference>
<proteinExistence type="predicted"/>
<feature type="region of interest" description="Disordered" evidence="1">
    <location>
        <begin position="37"/>
        <end position="59"/>
    </location>
</feature>
<dbReference type="RefSeq" id="WP_203637137.1">
    <property type="nucleotide sequence ID" value="NZ_BOLS01000015.1"/>
</dbReference>
<organism evidence="2 3">
    <name type="scientific">Lacticaseibacillus mingshuiensis</name>
    <dbReference type="NCBI Taxonomy" id="2799574"/>
    <lineage>
        <taxon>Bacteria</taxon>
        <taxon>Bacillati</taxon>
        <taxon>Bacillota</taxon>
        <taxon>Bacilli</taxon>
        <taxon>Lactobacillales</taxon>
        <taxon>Lactobacillaceae</taxon>
        <taxon>Lacticaseibacillus</taxon>
    </lineage>
</organism>
<gene>
    <name evidence="2" type="ORF">ACFQ4P_01810</name>
</gene>
<evidence type="ECO:0000313" key="3">
    <source>
        <dbReference type="Proteomes" id="UP001597196"/>
    </source>
</evidence>
<sequence length="94" mass="10336">MAHDTAVTVAHHTGTWPKQKVAGPGLFLSRQLTIVGSEPNDERPMNALQAHQQTDENKNEKVDTARCVAIIEISVKKFTKNCLQNHKGCVSCVL</sequence>
<dbReference type="Proteomes" id="UP001597196">
    <property type="component" value="Unassembled WGS sequence"/>
</dbReference>
<protein>
    <submittedName>
        <fullName evidence="2">Uncharacterized protein</fullName>
    </submittedName>
</protein>
<comment type="caution">
    <text evidence="2">The sequence shown here is derived from an EMBL/GenBank/DDBJ whole genome shotgun (WGS) entry which is preliminary data.</text>
</comment>
<accession>A0ABW4CEJ9</accession>